<dbReference type="OMA" id="RWNEGQI"/>
<evidence type="ECO:0000256" key="1">
    <source>
        <dbReference type="SAM" id="MobiDB-lite"/>
    </source>
</evidence>
<dbReference type="AlphaFoldDB" id="A0A0L0HW12"/>
<evidence type="ECO:0000259" key="2">
    <source>
        <dbReference type="Pfam" id="PF16092"/>
    </source>
</evidence>
<dbReference type="PANTHER" id="PTHR21178">
    <property type="entry name" value="CILIA- AND FLAGELLA-ASSOCIATED PROTEIN 61"/>
    <property type="match status" value="1"/>
</dbReference>
<dbReference type="SUPFAM" id="SSF51905">
    <property type="entry name" value="FAD/NAD(P)-binding domain"/>
    <property type="match status" value="2"/>
</dbReference>
<feature type="compositionally biased region" description="Basic residues" evidence="1">
    <location>
        <begin position="180"/>
        <end position="192"/>
    </location>
</feature>
<dbReference type="eggNOG" id="ENOG502QSEC">
    <property type="taxonomic scope" value="Eukaryota"/>
</dbReference>
<feature type="compositionally biased region" description="Pro residues" evidence="1">
    <location>
        <begin position="396"/>
        <end position="405"/>
    </location>
</feature>
<dbReference type="Proteomes" id="UP000053201">
    <property type="component" value="Unassembled WGS sequence"/>
</dbReference>
<dbReference type="InterPro" id="IPR038884">
    <property type="entry name" value="CFAP61"/>
</dbReference>
<dbReference type="Gene3D" id="3.50.50.60">
    <property type="entry name" value="FAD/NAD(P)-binding domain"/>
    <property type="match status" value="2"/>
</dbReference>
<accession>A0A0L0HW12</accession>
<dbReference type="VEuPathDB" id="FungiDB:SPPG_00750"/>
<feature type="domain" description="CFAP61 dimerisation" evidence="3">
    <location>
        <begin position="1024"/>
        <end position="1145"/>
    </location>
</feature>
<evidence type="ECO:0000313" key="4">
    <source>
        <dbReference type="EMBL" id="KND05075.1"/>
    </source>
</evidence>
<evidence type="ECO:0000259" key="3">
    <source>
        <dbReference type="Pfam" id="PF23150"/>
    </source>
</evidence>
<dbReference type="OrthoDB" id="382863at2759"/>
<dbReference type="Gene3D" id="3.40.630.30">
    <property type="match status" value="1"/>
</dbReference>
<dbReference type="InterPro" id="IPR032151">
    <property type="entry name" value="CFAP61_N"/>
</dbReference>
<name>A0A0L0HW12_SPIPD</name>
<evidence type="ECO:0000313" key="5">
    <source>
        <dbReference type="Proteomes" id="UP000053201"/>
    </source>
</evidence>
<dbReference type="STRING" id="645134.A0A0L0HW12"/>
<feature type="domain" description="Cilia- and flagella-associated protein 61 N-terminal" evidence="2">
    <location>
        <begin position="4"/>
        <end position="310"/>
    </location>
</feature>
<protein>
    <submittedName>
        <fullName evidence="4">Uncharacterized protein</fullName>
    </submittedName>
</protein>
<dbReference type="Pfam" id="PF16092">
    <property type="entry name" value="CFAP61_N"/>
    <property type="match status" value="1"/>
</dbReference>
<keyword evidence="5" id="KW-1185">Reference proteome</keyword>
<reference evidence="4 5" key="1">
    <citation type="submission" date="2009-08" db="EMBL/GenBank/DDBJ databases">
        <title>The Genome Sequence of Spizellomyces punctatus strain DAOM BR117.</title>
        <authorList>
            <consortium name="The Broad Institute Genome Sequencing Platform"/>
            <person name="Russ C."/>
            <person name="Cuomo C."/>
            <person name="Shea T."/>
            <person name="Young S.K."/>
            <person name="Zeng Q."/>
            <person name="Koehrsen M."/>
            <person name="Haas B."/>
            <person name="Borodovsky M."/>
            <person name="Guigo R."/>
            <person name="Alvarado L."/>
            <person name="Berlin A."/>
            <person name="Bochicchio J."/>
            <person name="Borenstein D."/>
            <person name="Chapman S."/>
            <person name="Chen Z."/>
            <person name="Engels R."/>
            <person name="Freedman E."/>
            <person name="Gellesch M."/>
            <person name="Goldberg J."/>
            <person name="Griggs A."/>
            <person name="Gujja S."/>
            <person name="Heiman D."/>
            <person name="Hepburn T."/>
            <person name="Howarth C."/>
            <person name="Jen D."/>
            <person name="Larson L."/>
            <person name="Lewis B."/>
            <person name="Mehta T."/>
            <person name="Park D."/>
            <person name="Pearson M."/>
            <person name="Roberts A."/>
            <person name="Saif S."/>
            <person name="Shenoy N."/>
            <person name="Sisk P."/>
            <person name="Stolte C."/>
            <person name="Sykes S."/>
            <person name="Thomson T."/>
            <person name="Walk T."/>
            <person name="White J."/>
            <person name="Yandava C."/>
            <person name="Burger G."/>
            <person name="Gray M.W."/>
            <person name="Holland P.W.H."/>
            <person name="King N."/>
            <person name="Lang F.B.F."/>
            <person name="Roger A.J."/>
            <person name="Ruiz-Trillo I."/>
            <person name="Lander E."/>
            <person name="Nusbaum C."/>
        </authorList>
    </citation>
    <scope>NUCLEOTIDE SEQUENCE [LARGE SCALE GENOMIC DNA]</scope>
    <source>
        <strain evidence="4 5">DAOM BR117</strain>
    </source>
</reference>
<feature type="region of interest" description="Disordered" evidence="1">
    <location>
        <begin position="173"/>
        <end position="192"/>
    </location>
</feature>
<feature type="compositionally biased region" description="Polar residues" evidence="1">
    <location>
        <begin position="320"/>
        <end position="333"/>
    </location>
</feature>
<gene>
    <name evidence="4" type="ORF">SPPG_00750</name>
</gene>
<dbReference type="InterPro" id="IPR036188">
    <property type="entry name" value="FAD/NAD-bd_sf"/>
</dbReference>
<organism evidence="4 5">
    <name type="scientific">Spizellomyces punctatus (strain DAOM BR117)</name>
    <dbReference type="NCBI Taxonomy" id="645134"/>
    <lineage>
        <taxon>Eukaryota</taxon>
        <taxon>Fungi</taxon>
        <taxon>Fungi incertae sedis</taxon>
        <taxon>Chytridiomycota</taxon>
        <taxon>Chytridiomycota incertae sedis</taxon>
        <taxon>Chytridiomycetes</taxon>
        <taxon>Spizellomycetales</taxon>
        <taxon>Spizellomycetaceae</taxon>
        <taxon>Spizellomyces</taxon>
    </lineage>
</organism>
<dbReference type="Pfam" id="PF23150">
    <property type="entry name" value="CFAP61_dimer"/>
    <property type="match status" value="1"/>
</dbReference>
<proteinExistence type="predicted"/>
<dbReference type="InParanoid" id="A0A0L0HW12"/>
<dbReference type="EMBL" id="KQ257450">
    <property type="protein sequence ID" value="KND05075.1"/>
    <property type="molecule type" value="Genomic_DNA"/>
</dbReference>
<dbReference type="InterPro" id="IPR056299">
    <property type="entry name" value="CFAP61_dimer"/>
</dbReference>
<dbReference type="RefSeq" id="XP_016613114.1">
    <property type="nucleotide sequence ID" value="XM_016749079.1"/>
</dbReference>
<sequence>MQVLRRAEPRDVPGIVRLVKRESNGGKDDLEKTLKRRFGEDFDIAELIDTCPFSIVGTDAEDTQIYGFLALCNGPPAFMDKSGQFKGDSEAAETARGDWPKWLRRWYDSPDVQVHNTKFLAFFVADPDHSLPFLDEALTTAFTLLPNLSYISYLLPEQLVLFPPLSSARYLPSTSEEAKHKKSSRRRLVRGRGKKGPAKYFVEAPSLTNSATFALWICARKDVLPILKVRNARVEDADDLVPMFRKQKIIKEKDADFYIANLLESKTGHTRTLVAEADGEVVGFMSFDRNIQQQALVDTFHLEAFDYLLKEVPERKKSKATTPASNKPGSASLSLGPASRPLSGVTSGLESPAMTRPGTQEQEGYINSLGTAPITPRSDSFVRPMSPFLPSSPTKPSSPPSPSKPQTPITQTPNAFCISLFSMDDAYAKQSIEFVKTAFTHLFPDLDYCVVTVPTTAPEMPLLKDFASVPAKAGMTSLHCLYLINRFGITEPVSVQRAAAEDRIEVDAFLEDVSSKENILSVFDTSIQPGTPTIAPKHHSFTIRYSEQLIGLVILESLHDVKPYTDQFAIHDFIHPRFLRADAPIVLRHFLVNPLFEHQARWVFEELFRITGSKCFIYPVLGSSDSATKKIAVRELAPVRRRREIQFPGNLRDGKPVPPPFRCSLQLITTALLHEPKIMVNTRIVVIGGSDTGIAFIENLVYNPHLWFTNLTLVSMDGAPIPDEKDGDVFVSHRCYSPTELDQLGLPHYVKIIRGSTDEIDRLMKRVHLTNGSFVNYDYLILTPGLQFSVATLNEELADTTGVYALNRENALEVNDAIDHALMDSSASKIVVYGRHIQAYSGVQLLLSKGVSPSRIVLVVPPLRVPASCFNNGTVDEKIHAVLDNLGVTVYRGWSLLKWEEERDALSAVHLKSKSDDMQTLICDTSLFLYADERSVVPDTFKSINDSCLVFDGRLVIDKYYRTQDPFVYAAGSITKYSSRYQTKWAHEYSDSREVGRKLADLLLPLFDPTCLPNILVENDEILQFEDAKKTLTLLPGDLFYFHFDCPRLPSHTLEYRKQQGAYGRDLVLDTLDVASCKGSYFRIHVDPMGYIRSLTYLGQQTIPIDNIVTLYGMHEKYFKRLVARFDEGIITDFASYLNEPWALPLYYDQFPECLREIRQELLNLRYKEGDEIGEVVETLAEHAEARTDVPDEERKNLYKAFDNAPGRKSFDDRIFKYLLETQIYNSYP</sequence>
<dbReference type="PANTHER" id="PTHR21178:SF8">
    <property type="entry name" value="CILIA- AND FLAGELLA-ASSOCIATED PROTEIN 61"/>
    <property type="match status" value="1"/>
</dbReference>
<feature type="region of interest" description="Disordered" evidence="1">
    <location>
        <begin position="315"/>
        <end position="409"/>
    </location>
</feature>
<dbReference type="GeneID" id="27684459"/>